<sequence>MTRVLLRLRSIAYFSRLARSALVRLLARRRRRLGAARIACFPGDDIGDHVIAHGWYEDLLLRAIFDHFLAADADAFRSGAVLDVGANIGNHSLWLARRFAKVYAFEPNPVCIKLFEANMLMNKVDNVRLFPLGLGNSAAPMTFHANLEGNLGRSGVTQNLAATASRSFPVEMDRGDRILAREVPAPLPVLLVKLDIEGHEIQALAGLQDTLRQHQPLVLFETHHAGGAGGSDAIVDLLGQWGYGHFYVLEPNASPYRNRLAKLAYRLTRGWNLAVRAVARPDDRSHGLVIASVRPRCAC</sequence>
<dbReference type="SUPFAM" id="SSF53335">
    <property type="entry name" value="S-adenosyl-L-methionine-dependent methyltransferases"/>
    <property type="match status" value="1"/>
</dbReference>
<dbReference type="GO" id="GO:0032259">
    <property type="term" value="P:methylation"/>
    <property type="evidence" value="ECO:0007669"/>
    <property type="project" value="UniProtKB-KW"/>
</dbReference>
<feature type="domain" description="Methyltransferase FkbM" evidence="1">
    <location>
        <begin position="83"/>
        <end position="243"/>
    </location>
</feature>
<accession>A0A4R6YMM2</accession>
<evidence type="ECO:0000313" key="3">
    <source>
        <dbReference type="Proteomes" id="UP000295293"/>
    </source>
</evidence>
<dbReference type="OrthoDB" id="663022at2"/>
<dbReference type="Pfam" id="PF05050">
    <property type="entry name" value="Methyltransf_21"/>
    <property type="match status" value="1"/>
</dbReference>
<dbReference type="Proteomes" id="UP000295293">
    <property type="component" value="Unassembled WGS sequence"/>
</dbReference>
<dbReference type="GO" id="GO:0008168">
    <property type="term" value="F:methyltransferase activity"/>
    <property type="evidence" value="ECO:0007669"/>
    <property type="project" value="UniProtKB-KW"/>
</dbReference>
<dbReference type="NCBIfam" id="TIGR01444">
    <property type="entry name" value="fkbM_fam"/>
    <property type="match status" value="1"/>
</dbReference>
<dbReference type="AlphaFoldDB" id="A0A4R6YMM2"/>
<keyword evidence="2" id="KW-0489">Methyltransferase</keyword>
<organism evidence="2 3">
    <name type="scientific">Tahibacter aquaticus</name>
    <dbReference type="NCBI Taxonomy" id="520092"/>
    <lineage>
        <taxon>Bacteria</taxon>
        <taxon>Pseudomonadati</taxon>
        <taxon>Pseudomonadota</taxon>
        <taxon>Gammaproteobacteria</taxon>
        <taxon>Lysobacterales</taxon>
        <taxon>Rhodanobacteraceae</taxon>
        <taxon>Tahibacter</taxon>
    </lineage>
</organism>
<dbReference type="InterPro" id="IPR052514">
    <property type="entry name" value="SAM-dependent_MTase"/>
</dbReference>
<dbReference type="InterPro" id="IPR029063">
    <property type="entry name" value="SAM-dependent_MTases_sf"/>
</dbReference>
<evidence type="ECO:0000259" key="1">
    <source>
        <dbReference type="Pfam" id="PF05050"/>
    </source>
</evidence>
<reference evidence="2 3" key="1">
    <citation type="submission" date="2019-03" db="EMBL/GenBank/DDBJ databases">
        <title>Genomic Encyclopedia of Type Strains, Phase IV (KMG-IV): sequencing the most valuable type-strain genomes for metagenomic binning, comparative biology and taxonomic classification.</title>
        <authorList>
            <person name="Goeker M."/>
        </authorList>
    </citation>
    <scope>NUCLEOTIDE SEQUENCE [LARGE SCALE GENOMIC DNA]</scope>
    <source>
        <strain evidence="2 3">DSM 21667</strain>
    </source>
</reference>
<name>A0A4R6YMM2_9GAMM</name>
<keyword evidence="3" id="KW-1185">Reference proteome</keyword>
<evidence type="ECO:0000313" key="2">
    <source>
        <dbReference type="EMBL" id="TDR38604.1"/>
    </source>
</evidence>
<gene>
    <name evidence="2" type="ORF">DFR29_120105</name>
</gene>
<protein>
    <submittedName>
        <fullName evidence="2">FkbM family methyltransferase</fullName>
    </submittedName>
</protein>
<dbReference type="PANTHER" id="PTHR34203">
    <property type="entry name" value="METHYLTRANSFERASE, FKBM FAMILY PROTEIN"/>
    <property type="match status" value="1"/>
</dbReference>
<dbReference type="CDD" id="cd02440">
    <property type="entry name" value="AdoMet_MTases"/>
    <property type="match status" value="1"/>
</dbReference>
<dbReference type="InterPro" id="IPR006342">
    <property type="entry name" value="FkbM_mtfrase"/>
</dbReference>
<dbReference type="RefSeq" id="WP_133821416.1">
    <property type="nucleotide sequence ID" value="NZ_SNZH01000020.1"/>
</dbReference>
<comment type="caution">
    <text evidence="2">The sequence shown here is derived from an EMBL/GenBank/DDBJ whole genome shotgun (WGS) entry which is preliminary data.</text>
</comment>
<proteinExistence type="predicted"/>
<dbReference type="Gene3D" id="3.40.50.150">
    <property type="entry name" value="Vaccinia Virus protein VP39"/>
    <property type="match status" value="1"/>
</dbReference>
<keyword evidence="2" id="KW-0808">Transferase</keyword>
<dbReference type="PANTHER" id="PTHR34203:SF15">
    <property type="entry name" value="SLL1173 PROTEIN"/>
    <property type="match status" value="1"/>
</dbReference>
<dbReference type="EMBL" id="SNZH01000020">
    <property type="protein sequence ID" value="TDR38604.1"/>
    <property type="molecule type" value="Genomic_DNA"/>
</dbReference>